<sequence length="102" mass="11530">MELSRTEKWNIFLLRPLVMTLVAIATLFLLEAGLPDWPIMIGITTGLFAAPLITALFFPKLLTKKRPQNPTRKQKIGRAVFFSAGGLLILFIVVRFFWQIAA</sequence>
<feature type="transmembrane region" description="Helical" evidence="1">
    <location>
        <begin position="37"/>
        <end position="58"/>
    </location>
</feature>
<keyword evidence="3" id="KW-1185">Reference proteome</keyword>
<comment type="caution">
    <text evidence="2">The sequence shown here is derived from an EMBL/GenBank/DDBJ whole genome shotgun (WGS) entry which is preliminary data.</text>
</comment>
<reference evidence="3" key="1">
    <citation type="journal article" date="2019" name="Int. J. Syst. Evol. Microbiol.">
        <title>The Global Catalogue of Microorganisms (GCM) 10K type strain sequencing project: providing services to taxonomists for standard genome sequencing and annotation.</title>
        <authorList>
            <consortium name="The Broad Institute Genomics Platform"/>
            <consortium name="The Broad Institute Genome Sequencing Center for Infectious Disease"/>
            <person name="Wu L."/>
            <person name="Ma J."/>
        </authorList>
    </citation>
    <scope>NUCLEOTIDE SEQUENCE [LARGE SCALE GENOMIC DNA]</scope>
    <source>
        <strain evidence="3">JCM 12165</strain>
    </source>
</reference>
<evidence type="ECO:0000313" key="3">
    <source>
        <dbReference type="Proteomes" id="UP001595896"/>
    </source>
</evidence>
<name>A0ABV9P0Z4_9BACI</name>
<feature type="transmembrane region" description="Helical" evidence="1">
    <location>
        <begin position="79"/>
        <end position="98"/>
    </location>
</feature>
<evidence type="ECO:0000256" key="1">
    <source>
        <dbReference type="SAM" id="Phobius"/>
    </source>
</evidence>
<gene>
    <name evidence="2" type="ORF">ACFO4L_15345</name>
</gene>
<feature type="transmembrane region" description="Helical" evidence="1">
    <location>
        <begin position="12"/>
        <end position="31"/>
    </location>
</feature>
<proteinExistence type="predicted"/>
<dbReference type="Proteomes" id="UP001595896">
    <property type="component" value="Unassembled WGS sequence"/>
</dbReference>
<evidence type="ECO:0000313" key="2">
    <source>
        <dbReference type="EMBL" id="MFC4737955.1"/>
    </source>
</evidence>
<organism evidence="2 3">
    <name type="scientific">Bacillus daqingensis</name>
    <dbReference type="NCBI Taxonomy" id="872396"/>
    <lineage>
        <taxon>Bacteria</taxon>
        <taxon>Bacillati</taxon>
        <taxon>Bacillota</taxon>
        <taxon>Bacilli</taxon>
        <taxon>Bacillales</taxon>
        <taxon>Bacillaceae</taxon>
        <taxon>Bacillus</taxon>
    </lineage>
</organism>
<keyword evidence="1" id="KW-0812">Transmembrane</keyword>
<dbReference type="RefSeq" id="WP_377910544.1">
    <property type="nucleotide sequence ID" value="NZ_JBHSGK010000020.1"/>
</dbReference>
<accession>A0ABV9P0Z4</accession>
<protein>
    <submittedName>
        <fullName evidence="2">Uncharacterized protein</fullName>
    </submittedName>
</protein>
<keyword evidence="1" id="KW-1133">Transmembrane helix</keyword>
<keyword evidence="1" id="KW-0472">Membrane</keyword>
<dbReference type="EMBL" id="JBHSGK010000020">
    <property type="protein sequence ID" value="MFC4737955.1"/>
    <property type="molecule type" value="Genomic_DNA"/>
</dbReference>